<protein>
    <submittedName>
        <fullName evidence="5">Uncharacterized protein</fullName>
    </submittedName>
</protein>
<evidence type="ECO:0000256" key="3">
    <source>
        <dbReference type="ARBA" id="ARBA00023065"/>
    </source>
</evidence>
<comment type="similarity">
    <text evidence="1">Belongs to the V-ATPase D subunit family.</text>
</comment>
<dbReference type="RefSeq" id="WP_232071043.1">
    <property type="nucleotide sequence ID" value="NZ_AP022870.1"/>
</dbReference>
<dbReference type="AlphaFoldDB" id="A0A6F8XMR1"/>
<sequence>MPELRTPPGRAGRLWLLHRLEAARHAADLLDRKLRILYREQDRLRRRARETGTAWQAAWRAADTWGLRTALLGGRRQLRLAARPPTDVGITWQTIMGLSYPATATCHAATTNPPGPARPRPSRRPPHTARPSKPR</sequence>
<organism evidence="5 6">
    <name type="scientific">Phytohabitans flavus</name>
    <dbReference type="NCBI Taxonomy" id="1076124"/>
    <lineage>
        <taxon>Bacteria</taxon>
        <taxon>Bacillati</taxon>
        <taxon>Actinomycetota</taxon>
        <taxon>Actinomycetes</taxon>
        <taxon>Micromonosporales</taxon>
        <taxon>Micromonosporaceae</taxon>
    </lineage>
</organism>
<reference evidence="5 6" key="2">
    <citation type="submission" date="2020-03" db="EMBL/GenBank/DDBJ databases">
        <authorList>
            <person name="Ichikawa N."/>
            <person name="Kimura A."/>
            <person name="Kitahashi Y."/>
            <person name="Uohara A."/>
        </authorList>
    </citation>
    <scope>NUCLEOTIDE SEQUENCE [LARGE SCALE GENOMIC DNA]</scope>
    <source>
        <strain evidence="5 6">NBRC 107702</strain>
    </source>
</reference>
<evidence type="ECO:0000313" key="5">
    <source>
        <dbReference type="EMBL" id="BCB75079.1"/>
    </source>
</evidence>
<feature type="compositionally biased region" description="Basic residues" evidence="4">
    <location>
        <begin position="120"/>
        <end position="135"/>
    </location>
</feature>
<accession>A0A6F8XMR1</accession>
<evidence type="ECO:0000256" key="4">
    <source>
        <dbReference type="SAM" id="MobiDB-lite"/>
    </source>
</evidence>
<evidence type="ECO:0000256" key="2">
    <source>
        <dbReference type="ARBA" id="ARBA00022448"/>
    </source>
</evidence>
<keyword evidence="3" id="KW-0406">Ion transport</keyword>
<proteinExistence type="inferred from homology"/>
<dbReference type="InterPro" id="IPR002699">
    <property type="entry name" value="V_ATPase_D"/>
</dbReference>
<name>A0A6F8XMR1_9ACTN</name>
<dbReference type="GO" id="GO:0046961">
    <property type="term" value="F:proton-transporting ATPase activity, rotational mechanism"/>
    <property type="evidence" value="ECO:0007669"/>
    <property type="project" value="InterPro"/>
</dbReference>
<gene>
    <name evidence="5" type="ORF">Pflav_014890</name>
</gene>
<dbReference type="Pfam" id="PF01813">
    <property type="entry name" value="ATP-synt_D"/>
    <property type="match status" value="1"/>
</dbReference>
<dbReference type="KEGG" id="pfla:Pflav_014890"/>
<keyword evidence="2" id="KW-0813">Transport</keyword>
<keyword evidence="6" id="KW-1185">Reference proteome</keyword>
<dbReference type="Gene3D" id="1.10.287.3240">
    <property type="match status" value="1"/>
</dbReference>
<dbReference type="Proteomes" id="UP000502508">
    <property type="component" value="Chromosome"/>
</dbReference>
<reference evidence="5 6" key="1">
    <citation type="submission" date="2020-03" db="EMBL/GenBank/DDBJ databases">
        <title>Whole genome shotgun sequence of Phytohabitans flavus NBRC 107702.</title>
        <authorList>
            <person name="Komaki H."/>
            <person name="Tamura T."/>
        </authorList>
    </citation>
    <scope>NUCLEOTIDE SEQUENCE [LARGE SCALE GENOMIC DNA]</scope>
    <source>
        <strain evidence="5 6">NBRC 107702</strain>
    </source>
</reference>
<feature type="region of interest" description="Disordered" evidence="4">
    <location>
        <begin position="105"/>
        <end position="135"/>
    </location>
</feature>
<evidence type="ECO:0000256" key="1">
    <source>
        <dbReference type="ARBA" id="ARBA00005850"/>
    </source>
</evidence>
<dbReference type="EMBL" id="AP022870">
    <property type="protein sequence ID" value="BCB75079.1"/>
    <property type="molecule type" value="Genomic_DNA"/>
</dbReference>
<evidence type="ECO:0000313" key="6">
    <source>
        <dbReference type="Proteomes" id="UP000502508"/>
    </source>
</evidence>